<organism evidence="4 5">
    <name type="scientific">Podospora australis</name>
    <dbReference type="NCBI Taxonomy" id="1536484"/>
    <lineage>
        <taxon>Eukaryota</taxon>
        <taxon>Fungi</taxon>
        <taxon>Dikarya</taxon>
        <taxon>Ascomycota</taxon>
        <taxon>Pezizomycotina</taxon>
        <taxon>Sordariomycetes</taxon>
        <taxon>Sordariomycetidae</taxon>
        <taxon>Sordariales</taxon>
        <taxon>Podosporaceae</taxon>
        <taxon>Podospora</taxon>
    </lineage>
</organism>
<reference evidence="4" key="2">
    <citation type="submission" date="2023-05" db="EMBL/GenBank/DDBJ databases">
        <authorList>
            <consortium name="Lawrence Berkeley National Laboratory"/>
            <person name="Steindorff A."/>
            <person name="Hensen N."/>
            <person name="Bonometti L."/>
            <person name="Westerberg I."/>
            <person name="Brannstrom I.O."/>
            <person name="Guillou S."/>
            <person name="Cros-Aarteil S."/>
            <person name="Calhoun S."/>
            <person name="Haridas S."/>
            <person name="Kuo A."/>
            <person name="Mondo S."/>
            <person name="Pangilinan J."/>
            <person name="Riley R."/>
            <person name="Labutti K."/>
            <person name="Andreopoulos B."/>
            <person name="Lipzen A."/>
            <person name="Chen C."/>
            <person name="Yanf M."/>
            <person name="Daum C."/>
            <person name="Ng V."/>
            <person name="Clum A."/>
            <person name="Ohm R."/>
            <person name="Martin F."/>
            <person name="Silar P."/>
            <person name="Natvig D."/>
            <person name="Lalanne C."/>
            <person name="Gautier V."/>
            <person name="Ament-Velasquez S.L."/>
            <person name="Kruys A."/>
            <person name="Hutchinson M.I."/>
            <person name="Powell A.J."/>
            <person name="Barry K."/>
            <person name="Miller A.N."/>
            <person name="Grigoriev I.V."/>
            <person name="Debuchy R."/>
            <person name="Gladieux P."/>
            <person name="Thoren M.H."/>
            <person name="Johannesson H."/>
        </authorList>
    </citation>
    <scope>NUCLEOTIDE SEQUENCE</scope>
    <source>
        <strain evidence="4">PSN309</strain>
    </source>
</reference>
<protein>
    <recommendedName>
        <fullName evidence="3">SWIM-type domain-containing protein</fullName>
    </recommendedName>
</protein>
<dbReference type="PROSITE" id="PS50966">
    <property type="entry name" value="ZF_SWIM"/>
    <property type="match status" value="1"/>
</dbReference>
<dbReference type="EMBL" id="MU864357">
    <property type="protein sequence ID" value="KAK4191758.1"/>
    <property type="molecule type" value="Genomic_DNA"/>
</dbReference>
<proteinExistence type="predicted"/>
<evidence type="ECO:0000313" key="4">
    <source>
        <dbReference type="EMBL" id="KAK4191758.1"/>
    </source>
</evidence>
<feature type="compositionally biased region" description="Pro residues" evidence="2">
    <location>
        <begin position="500"/>
        <end position="512"/>
    </location>
</feature>
<feature type="compositionally biased region" description="Polar residues" evidence="2">
    <location>
        <begin position="29"/>
        <end position="40"/>
    </location>
</feature>
<keyword evidence="1" id="KW-0863">Zinc-finger</keyword>
<feature type="compositionally biased region" description="Acidic residues" evidence="2">
    <location>
        <begin position="42"/>
        <end position="59"/>
    </location>
</feature>
<accession>A0AAN6X1T5</accession>
<feature type="compositionally biased region" description="Polar residues" evidence="2">
    <location>
        <begin position="520"/>
        <end position="540"/>
    </location>
</feature>
<reference evidence="4" key="1">
    <citation type="journal article" date="2023" name="Mol. Phylogenet. Evol.">
        <title>Genome-scale phylogeny and comparative genomics of the fungal order Sordariales.</title>
        <authorList>
            <person name="Hensen N."/>
            <person name="Bonometti L."/>
            <person name="Westerberg I."/>
            <person name="Brannstrom I.O."/>
            <person name="Guillou S."/>
            <person name="Cros-Aarteil S."/>
            <person name="Calhoun S."/>
            <person name="Haridas S."/>
            <person name="Kuo A."/>
            <person name="Mondo S."/>
            <person name="Pangilinan J."/>
            <person name="Riley R."/>
            <person name="LaButti K."/>
            <person name="Andreopoulos B."/>
            <person name="Lipzen A."/>
            <person name="Chen C."/>
            <person name="Yan M."/>
            <person name="Daum C."/>
            <person name="Ng V."/>
            <person name="Clum A."/>
            <person name="Steindorff A."/>
            <person name="Ohm R.A."/>
            <person name="Martin F."/>
            <person name="Silar P."/>
            <person name="Natvig D.O."/>
            <person name="Lalanne C."/>
            <person name="Gautier V."/>
            <person name="Ament-Velasquez S.L."/>
            <person name="Kruys A."/>
            <person name="Hutchinson M.I."/>
            <person name="Powell A.J."/>
            <person name="Barry K."/>
            <person name="Miller A.N."/>
            <person name="Grigoriev I.V."/>
            <person name="Debuchy R."/>
            <person name="Gladieux P."/>
            <person name="Hiltunen Thoren M."/>
            <person name="Johannesson H."/>
        </authorList>
    </citation>
    <scope>NUCLEOTIDE SEQUENCE</scope>
    <source>
        <strain evidence="4">PSN309</strain>
    </source>
</reference>
<feature type="domain" description="SWIM-type" evidence="3">
    <location>
        <begin position="129"/>
        <end position="168"/>
    </location>
</feature>
<comment type="caution">
    <text evidence="4">The sequence shown here is derived from an EMBL/GenBank/DDBJ whole genome shotgun (WGS) entry which is preliminary data.</text>
</comment>
<name>A0AAN6X1T5_9PEZI</name>
<gene>
    <name evidence="4" type="ORF">QBC35DRAFT_374968</name>
</gene>
<feature type="region of interest" description="Disordered" evidence="2">
    <location>
        <begin position="467"/>
        <end position="596"/>
    </location>
</feature>
<dbReference type="AlphaFoldDB" id="A0AAN6X1T5"/>
<dbReference type="GO" id="GO:0008270">
    <property type="term" value="F:zinc ion binding"/>
    <property type="evidence" value="ECO:0007669"/>
    <property type="project" value="UniProtKB-KW"/>
</dbReference>
<dbReference type="Proteomes" id="UP001302126">
    <property type="component" value="Unassembled WGS sequence"/>
</dbReference>
<feature type="region of interest" description="Disordered" evidence="2">
    <location>
        <begin position="1"/>
        <end position="62"/>
    </location>
</feature>
<keyword evidence="5" id="KW-1185">Reference proteome</keyword>
<evidence type="ECO:0000259" key="3">
    <source>
        <dbReference type="PROSITE" id="PS50966"/>
    </source>
</evidence>
<evidence type="ECO:0000313" key="5">
    <source>
        <dbReference type="Proteomes" id="UP001302126"/>
    </source>
</evidence>
<feature type="compositionally biased region" description="Polar residues" evidence="2">
    <location>
        <begin position="472"/>
        <end position="486"/>
    </location>
</feature>
<keyword evidence="1" id="KW-0862">Zinc</keyword>
<evidence type="ECO:0000256" key="2">
    <source>
        <dbReference type="SAM" id="MobiDB-lite"/>
    </source>
</evidence>
<keyword evidence="1" id="KW-0479">Metal-binding</keyword>
<sequence>MSVSPTAALSRLSLDGPPPMTQHQKHAQPVTTSSLMSLSGPSDDESVWEDGEEEEDGDEGVISSATGLSYDISALSQRTQEVVRGLFNQESTHGLPQISLELCGMKEEDSPDSDRFYAFQMHELVPCSIRIGARNNKKYSIPRCECADARYRNLRPCKHLIWLFDRITKETLFDHDPESPLTLTEFGYSEELGDPFEQISRVRLDILAEDLHCGIFDSDSDTMSSDRARVTQAREIVATLAGVPPWDFDSYRPDLNASYGALSAIHPGDLEATLFSMILTSHSLAQWVRSGLEPFTPPVDPFRQIQQRVSKIISELDAYSSALRDPSLADSRHTHGKDIEGPRNVIWAATQIQHWVQRIEKLLSRGSNPLPEKARASAARSLVTILKSVANHNTESHPGPTADDRNLYMRLIGNHDTGFVYSALELLVDQSQFTEELEAIMDLLGRHGAPTSYVSNMRGLINRMRSHRSPIEGSSATTNTFTASGTGRSGVPRSDTPPMTDIPPPPPPPPPSAETEPEHSQPTPAETPTAGSSISPQQFLTPELPATRSSTTTRGGGGGGGERAATTAIAGSKRSGSLGGAQDSSPRGSKKRARGA</sequence>
<dbReference type="InterPro" id="IPR007527">
    <property type="entry name" value="Znf_SWIM"/>
</dbReference>
<evidence type="ECO:0000256" key="1">
    <source>
        <dbReference type="PROSITE-ProRule" id="PRU00325"/>
    </source>
</evidence>